<dbReference type="EnsemblMetazoa" id="ACUA009677-RA">
    <property type="protein sequence ID" value="ACUA009677-PA"/>
    <property type="gene ID" value="ACUA009677"/>
</dbReference>
<dbReference type="AlphaFoldDB" id="A0A182M538"/>
<name>A0A182M538_9DIPT</name>
<dbReference type="VEuPathDB" id="VectorBase:ACUA009677"/>
<protein>
    <submittedName>
        <fullName evidence="1">Uncharacterized protein</fullName>
    </submittedName>
</protein>
<evidence type="ECO:0000313" key="2">
    <source>
        <dbReference type="Proteomes" id="UP000075883"/>
    </source>
</evidence>
<evidence type="ECO:0000313" key="1">
    <source>
        <dbReference type="EnsemblMetazoa" id="ACUA009677-PA"/>
    </source>
</evidence>
<organism evidence="1 2">
    <name type="scientific">Anopheles culicifacies</name>
    <dbReference type="NCBI Taxonomy" id="139723"/>
    <lineage>
        <taxon>Eukaryota</taxon>
        <taxon>Metazoa</taxon>
        <taxon>Ecdysozoa</taxon>
        <taxon>Arthropoda</taxon>
        <taxon>Hexapoda</taxon>
        <taxon>Insecta</taxon>
        <taxon>Pterygota</taxon>
        <taxon>Neoptera</taxon>
        <taxon>Endopterygota</taxon>
        <taxon>Diptera</taxon>
        <taxon>Nematocera</taxon>
        <taxon>Culicoidea</taxon>
        <taxon>Culicidae</taxon>
        <taxon>Anophelinae</taxon>
        <taxon>Anopheles</taxon>
        <taxon>culicifacies species complex</taxon>
    </lineage>
</organism>
<sequence>MDAEHQKRIRNFDRPFFGPYRMDISKPMAALGAPDPAWSAAYPSGYVDVRARCIHIHTYRAKWSLRTERNVASSINQCRVTYILRDVRPDIATPFCCCIFFQARDLYPAARFPFCFLLVLFWWGNVGCPFLEH</sequence>
<accession>A0A182M538</accession>
<reference evidence="2" key="1">
    <citation type="submission" date="2013-09" db="EMBL/GenBank/DDBJ databases">
        <title>The Genome Sequence of Anopheles culicifacies species A.</title>
        <authorList>
            <consortium name="The Broad Institute Genomics Platform"/>
            <person name="Neafsey D.E."/>
            <person name="Besansky N."/>
            <person name="Howell P."/>
            <person name="Walton C."/>
            <person name="Young S.K."/>
            <person name="Zeng Q."/>
            <person name="Gargeya S."/>
            <person name="Fitzgerald M."/>
            <person name="Haas B."/>
            <person name="Abouelleil A."/>
            <person name="Allen A.W."/>
            <person name="Alvarado L."/>
            <person name="Arachchi H.M."/>
            <person name="Berlin A.M."/>
            <person name="Chapman S.B."/>
            <person name="Gainer-Dewar J."/>
            <person name="Goldberg J."/>
            <person name="Griggs A."/>
            <person name="Gujja S."/>
            <person name="Hansen M."/>
            <person name="Howarth C."/>
            <person name="Imamovic A."/>
            <person name="Ireland A."/>
            <person name="Larimer J."/>
            <person name="McCowan C."/>
            <person name="Murphy C."/>
            <person name="Pearson M."/>
            <person name="Poon T.W."/>
            <person name="Priest M."/>
            <person name="Roberts A."/>
            <person name="Saif S."/>
            <person name="Shea T."/>
            <person name="Sisk P."/>
            <person name="Sykes S."/>
            <person name="Wortman J."/>
            <person name="Nusbaum C."/>
            <person name="Birren B."/>
        </authorList>
    </citation>
    <scope>NUCLEOTIDE SEQUENCE [LARGE SCALE GENOMIC DNA]</scope>
    <source>
        <strain evidence="2">A-37</strain>
    </source>
</reference>
<dbReference type="EMBL" id="AXCM01009367">
    <property type="status" value="NOT_ANNOTATED_CDS"/>
    <property type="molecule type" value="Genomic_DNA"/>
</dbReference>
<dbReference type="Proteomes" id="UP000075883">
    <property type="component" value="Unassembled WGS sequence"/>
</dbReference>
<proteinExistence type="predicted"/>
<keyword evidence="2" id="KW-1185">Reference proteome</keyword>
<reference evidence="1" key="2">
    <citation type="submission" date="2020-05" db="UniProtKB">
        <authorList>
            <consortium name="EnsemblMetazoa"/>
        </authorList>
    </citation>
    <scope>IDENTIFICATION</scope>
    <source>
        <strain evidence="1">A-37</strain>
    </source>
</reference>